<dbReference type="InterPro" id="IPR024370">
    <property type="entry name" value="PBP_domain"/>
</dbReference>
<dbReference type="Proteomes" id="UP001470809">
    <property type="component" value="Chromosome"/>
</dbReference>
<dbReference type="SUPFAM" id="SSF53850">
    <property type="entry name" value="Periplasmic binding protein-like II"/>
    <property type="match status" value="1"/>
</dbReference>
<gene>
    <name evidence="4" type="ORF">AABB31_09205</name>
</gene>
<sequence length="564" mass="58071">MLKKIATALLCTAAPAALLAEPVDLRSDDGLISVVGEILAFDGTILTVETSVGPVGVPAAVVSCYGTNCLTALADASLGLSPSTFQNIYIAGAAIEILDSGDDTADTDNSSEATNAAVAAAIANEPAPQAPGELRDDQMTISFETAENAALFNAVAAGFAVASDTSGSLSLSTPGQIGLSNPSLNQTASLTIGDEGGDGDIEIVTVSTHGLSTPEYSGPGDWALTGPLSHQLLALKAFAVVMSPDVGLPAISVDDLAAIYAGEITNWSELGGPDLRILPLQLPADAQLRREMIRIVMEPAGKSIADTVLTMADEASIATSVGQFPGSVSILALENAQPDATVPVAGTCGVPVDPTAFNIVSGDYPLIRPVMARFDRAPTTGLMTELFDFASDAAATEQVTAAGFLDRTGVFEDQDINNARVSNILTSALDDAAKPAAGQMFEVLFDADRLSHTMIGGAASGPEGGWNRAMFRNLADTLSLPAYEGREIIFVGLGTSENGAQAAVEVSNRAALEMQAAFGQFAADVIADNNLTFSAYGFGPVAQVACYEGQITSETDTRVEVWVR</sequence>
<dbReference type="Gene3D" id="3.40.190.10">
    <property type="entry name" value="Periplasmic binding protein-like II"/>
    <property type="match status" value="1"/>
</dbReference>
<feature type="domain" description="PBP" evidence="3">
    <location>
        <begin position="225"/>
        <end position="381"/>
    </location>
</feature>
<dbReference type="InterPro" id="IPR050811">
    <property type="entry name" value="Phosphate_ABC_transporter"/>
</dbReference>
<feature type="signal peptide" evidence="2">
    <location>
        <begin position="1"/>
        <end position="19"/>
    </location>
</feature>
<evidence type="ECO:0000256" key="1">
    <source>
        <dbReference type="ARBA" id="ARBA00022729"/>
    </source>
</evidence>
<dbReference type="RefSeq" id="WP_342078307.1">
    <property type="nucleotide sequence ID" value="NZ_CP151767.2"/>
</dbReference>
<reference evidence="4" key="1">
    <citation type="submission" date="2024-08" db="EMBL/GenBank/DDBJ databases">
        <title>Phylogenomic analyses of a clade within the roseobacter group suggest taxonomic reassignments of species of the genera Aestuariivita, Citreicella, Loktanella, Nautella, Pelagibaca, Ruegeria, Thalassobius, Thiobacimonas and Tropicibacter, and the proposal o.</title>
        <authorList>
            <person name="Jeon C.O."/>
        </authorList>
    </citation>
    <scope>NUCLEOTIDE SEQUENCE</scope>
    <source>
        <strain evidence="4">SS1-5</strain>
    </source>
</reference>
<keyword evidence="1 2" id="KW-0732">Signal</keyword>
<dbReference type="AlphaFoldDB" id="A0AAN0NM59"/>
<dbReference type="PANTHER" id="PTHR30570:SF1">
    <property type="entry name" value="PHOSPHATE-BINDING PROTEIN PSTS"/>
    <property type="match status" value="1"/>
</dbReference>
<protein>
    <submittedName>
        <fullName evidence="4">PstS family phosphate ABC transporter substrate-binding protein</fullName>
    </submittedName>
</protein>
<keyword evidence="5" id="KW-1185">Reference proteome</keyword>
<evidence type="ECO:0000256" key="2">
    <source>
        <dbReference type="SAM" id="SignalP"/>
    </source>
</evidence>
<evidence type="ECO:0000313" key="4">
    <source>
        <dbReference type="EMBL" id="WZU69014.1"/>
    </source>
</evidence>
<accession>A0AAN0NM59</accession>
<evidence type="ECO:0000313" key="5">
    <source>
        <dbReference type="Proteomes" id="UP001470809"/>
    </source>
</evidence>
<proteinExistence type="predicted"/>
<dbReference type="KEGG" id="yrh:AABB31_09205"/>
<dbReference type="PANTHER" id="PTHR30570">
    <property type="entry name" value="PERIPLASMIC PHOSPHATE BINDING COMPONENT OF PHOSPHATE ABC TRANSPORTER"/>
    <property type="match status" value="1"/>
</dbReference>
<dbReference type="Pfam" id="PF12849">
    <property type="entry name" value="PBP_like_2"/>
    <property type="match status" value="1"/>
</dbReference>
<organism evidence="4 5">
    <name type="scientific">Yoonia rhodophyticola</name>
    <dbReference type="NCBI Taxonomy" id="3137370"/>
    <lineage>
        <taxon>Bacteria</taxon>
        <taxon>Pseudomonadati</taxon>
        <taxon>Pseudomonadota</taxon>
        <taxon>Alphaproteobacteria</taxon>
        <taxon>Rhodobacterales</taxon>
        <taxon>Paracoccaceae</taxon>
        <taxon>Yoonia</taxon>
    </lineage>
</organism>
<name>A0AAN0NM59_9RHOB</name>
<evidence type="ECO:0000259" key="3">
    <source>
        <dbReference type="Pfam" id="PF12849"/>
    </source>
</evidence>
<feature type="chain" id="PRO_5042913047" evidence="2">
    <location>
        <begin position="20"/>
        <end position="564"/>
    </location>
</feature>
<dbReference type="EMBL" id="CP151767">
    <property type="protein sequence ID" value="WZU69014.1"/>
    <property type="molecule type" value="Genomic_DNA"/>
</dbReference>